<feature type="region of interest" description="Disordered" evidence="1">
    <location>
        <begin position="272"/>
        <end position="314"/>
    </location>
</feature>
<keyword evidence="3" id="KW-1185">Reference proteome</keyword>
<accession>A0A9P3M0J1</accession>
<feature type="region of interest" description="Disordered" evidence="1">
    <location>
        <begin position="1"/>
        <end position="88"/>
    </location>
</feature>
<feature type="compositionally biased region" description="Acidic residues" evidence="1">
    <location>
        <begin position="279"/>
        <end position="293"/>
    </location>
</feature>
<proteinExistence type="predicted"/>
<evidence type="ECO:0000256" key="1">
    <source>
        <dbReference type="SAM" id="MobiDB-lite"/>
    </source>
</evidence>
<dbReference type="EMBL" id="BQFW01000013">
    <property type="protein sequence ID" value="GJJ77364.1"/>
    <property type="molecule type" value="Genomic_DNA"/>
</dbReference>
<feature type="compositionally biased region" description="Basic and acidic residues" evidence="1">
    <location>
        <begin position="294"/>
        <end position="305"/>
    </location>
</feature>
<protein>
    <submittedName>
        <fullName evidence="2">Uncharacterized protein</fullName>
    </submittedName>
</protein>
<name>A0A9P3M0J1_9FUNG</name>
<feature type="compositionally biased region" description="Polar residues" evidence="1">
    <location>
        <begin position="38"/>
        <end position="67"/>
    </location>
</feature>
<organism evidence="2 3">
    <name type="scientific">Entomortierella parvispora</name>
    <dbReference type="NCBI Taxonomy" id="205924"/>
    <lineage>
        <taxon>Eukaryota</taxon>
        <taxon>Fungi</taxon>
        <taxon>Fungi incertae sedis</taxon>
        <taxon>Mucoromycota</taxon>
        <taxon>Mortierellomycotina</taxon>
        <taxon>Mortierellomycetes</taxon>
        <taxon>Mortierellales</taxon>
        <taxon>Mortierellaceae</taxon>
        <taxon>Entomortierella</taxon>
    </lineage>
</organism>
<evidence type="ECO:0000313" key="3">
    <source>
        <dbReference type="Proteomes" id="UP000827284"/>
    </source>
</evidence>
<gene>
    <name evidence="2" type="ORF">EMPS_09723</name>
</gene>
<dbReference type="OrthoDB" id="2410682at2759"/>
<dbReference type="AlphaFoldDB" id="A0A9P3M0J1"/>
<sequence length="385" mass="42186">MDMLANYASESDSDTEHVASVNAPKQQAPIHKHESRTHASVPSNGANEPSVPGTRSLSDPSVTQAATGPTDLPGEDVVMDDSSKPEDEAFISNSLKFLQDFAASVDPKPDVDPDTQESTTMDEGIGGTTPTSLSEAGPVATLENTVADSSKDDDRIPSPTIMTPEQQVLFDAFMAQIDALPLTRKDQTRPPLSSKPGSSMELDLKWQQEASVQSIYSRIHQLSLLSSPLLQSQAKELEKALIKFAIRILDWEKNGLKPSYFLGEQRSEALNRRKQLDAQDNDGDVSMDEDMEKQEESKQDSKETGELPPYGGVVGSMLETMTRVEQEAAPSEWKVIWDPQEDAYKFFHIKSGTISTLYPSIQLLHQLDPPSSKSKSPPCSPIDIQ</sequence>
<comment type="caution">
    <text evidence="2">The sequence shown here is derived from an EMBL/GenBank/DDBJ whole genome shotgun (WGS) entry which is preliminary data.</text>
</comment>
<evidence type="ECO:0000313" key="2">
    <source>
        <dbReference type="EMBL" id="GJJ77364.1"/>
    </source>
</evidence>
<reference evidence="2" key="1">
    <citation type="submission" date="2021-11" db="EMBL/GenBank/DDBJ databases">
        <authorList>
            <person name="Herlambang A."/>
            <person name="Guo Y."/>
            <person name="Takashima Y."/>
            <person name="Nishizawa T."/>
        </authorList>
    </citation>
    <scope>NUCLEOTIDE SEQUENCE</scope>
    <source>
        <strain evidence="2">E1425</strain>
    </source>
</reference>
<reference evidence="2" key="2">
    <citation type="journal article" date="2022" name="Microbiol. Resour. Announc.">
        <title>Whole-Genome Sequence of Entomortierella parvispora E1425, a Mucoromycotan Fungus Associated with Burkholderiaceae-Related Endosymbiotic Bacteria.</title>
        <authorList>
            <person name="Herlambang A."/>
            <person name="Guo Y."/>
            <person name="Takashima Y."/>
            <person name="Narisawa K."/>
            <person name="Ohta H."/>
            <person name="Nishizawa T."/>
        </authorList>
    </citation>
    <scope>NUCLEOTIDE SEQUENCE</scope>
    <source>
        <strain evidence="2">E1425</strain>
    </source>
</reference>
<dbReference type="Proteomes" id="UP000827284">
    <property type="component" value="Unassembled WGS sequence"/>
</dbReference>
<feature type="region of interest" description="Disordered" evidence="1">
    <location>
        <begin position="104"/>
        <end position="158"/>
    </location>
</feature>